<protein>
    <submittedName>
        <fullName evidence="1">Uncharacterized protein</fullName>
    </submittedName>
</protein>
<feature type="non-terminal residue" evidence="1">
    <location>
        <position position="61"/>
    </location>
</feature>
<gene>
    <name evidence="1" type="ORF">LCGC14_2211010</name>
</gene>
<reference evidence="1" key="1">
    <citation type="journal article" date="2015" name="Nature">
        <title>Complex archaea that bridge the gap between prokaryotes and eukaryotes.</title>
        <authorList>
            <person name="Spang A."/>
            <person name="Saw J.H."/>
            <person name="Jorgensen S.L."/>
            <person name="Zaremba-Niedzwiedzka K."/>
            <person name="Martijn J."/>
            <person name="Lind A.E."/>
            <person name="van Eijk R."/>
            <person name="Schleper C."/>
            <person name="Guy L."/>
            <person name="Ettema T.J."/>
        </authorList>
    </citation>
    <scope>NUCLEOTIDE SEQUENCE</scope>
</reference>
<dbReference type="AlphaFoldDB" id="A0A0F9E1A0"/>
<proteinExistence type="predicted"/>
<dbReference type="EMBL" id="LAZR01029341">
    <property type="protein sequence ID" value="KKL59871.1"/>
    <property type="molecule type" value="Genomic_DNA"/>
</dbReference>
<sequence>MIMTMTRRMFLAILMIPRAALRAFTAWQQRRPGPTRYIKIPTPEEIEQAQVAARDPNNPNS</sequence>
<evidence type="ECO:0000313" key="1">
    <source>
        <dbReference type="EMBL" id="KKL59871.1"/>
    </source>
</evidence>
<name>A0A0F9E1A0_9ZZZZ</name>
<accession>A0A0F9E1A0</accession>
<comment type="caution">
    <text evidence="1">The sequence shown here is derived from an EMBL/GenBank/DDBJ whole genome shotgun (WGS) entry which is preliminary data.</text>
</comment>
<organism evidence="1">
    <name type="scientific">marine sediment metagenome</name>
    <dbReference type="NCBI Taxonomy" id="412755"/>
    <lineage>
        <taxon>unclassified sequences</taxon>
        <taxon>metagenomes</taxon>
        <taxon>ecological metagenomes</taxon>
    </lineage>
</organism>